<dbReference type="Pfam" id="PF00534">
    <property type="entry name" value="Glycos_transf_1"/>
    <property type="match status" value="1"/>
</dbReference>
<feature type="domain" description="Glycosyl transferase family 1" evidence="1">
    <location>
        <begin position="198"/>
        <end position="304"/>
    </location>
</feature>
<organism evidence="3">
    <name type="scientific">uncultured organism</name>
    <dbReference type="NCBI Taxonomy" id="155900"/>
    <lineage>
        <taxon>unclassified sequences</taxon>
        <taxon>environmental samples</taxon>
    </lineage>
</organism>
<dbReference type="Gene3D" id="3.40.50.2000">
    <property type="entry name" value="Glycogen Phosphorylase B"/>
    <property type="match status" value="2"/>
</dbReference>
<dbReference type="InterPro" id="IPR050194">
    <property type="entry name" value="Glycosyltransferase_grp1"/>
</dbReference>
<name>A0A5B8RH75_9ZZZZ</name>
<reference evidence="3" key="1">
    <citation type="submission" date="2019-06" db="EMBL/GenBank/DDBJ databases">
        <authorList>
            <person name="Murdoch R.W."/>
            <person name="Fathepure B."/>
        </authorList>
    </citation>
    <scope>NUCLEOTIDE SEQUENCE</scope>
</reference>
<dbReference type="SUPFAM" id="SSF53756">
    <property type="entry name" value="UDP-Glycosyltransferase/glycogen phosphorylase"/>
    <property type="match status" value="1"/>
</dbReference>
<dbReference type="InterPro" id="IPR001296">
    <property type="entry name" value="Glyco_trans_1"/>
</dbReference>
<dbReference type="AlphaFoldDB" id="A0A5B8RH75"/>
<dbReference type="Pfam" id="PF13579">
    <property type="entry name" value="Glyco_trans_4_4"/>
    <property type="match status" value="1"/>
</dbReference>
<accession>A0A5B8RH75</accession>
<evidence type="ECO:0000259" key="1">
    <source>
        <dbReference type="Pfam" id="PF00534"/>
    </source>
</evidence>
<evidence type="ECO:0000259" key="2">
    <source>
        <dbReference type="Pfam" id="PF13579"/>
    </source>
</evidence>
<evidence type="ECO:0008006" key="4">
    <source>
        <dbReference type="Google" id="ProtNLM"/>
    </source>
</evidence>
<dbReference type="EMBL" id="MN079132">
    <property type="protein sequence ID" value="QEA06245.1"/>
    <property type="molecule type" value="Genomic_DNA"/>
</dbReference>
<evidence type="ECO:0000313" key="3">
    <source>
        <dbReference type="EMBL" id="QEA06245.1"/>
    </source>
</evidence>
<protein>
    <recommendedName>
        <fullName evidence="4">D-inositol-3-phosphate glycosyltransferase</fullName>
    </recommendedName>
</protein>
<sequence length="371" mass="38804">MSAVPVTAARARVAVVTDAGAGRNGVGTYYQDLSDALAPHLDTITTIGPDTGNGLREWLSVPLPGDRSQRVGVPDPRALARRLAEIAPETVVIATPGPYGLLGARAARRLGARVVFGMHTHYAALGRLYWGALRGTAGRLGLRACNRHLLRRADAVMAVSEGMRTLAAADGAPAVRVTGTPLGPPFLNRPVRPASGRLEAVLFVGRLAAEKSLPEVLAAARALPGIRFSIAGEGPLRTRVEADAAALPNLDYLGWLPREAVAAALDDHDALALPSRLEAFGTVALEALARERPAVVSAGCGIRDRAELAPGLHPIAEREDLTAALRRLDGMAPAVLRHRTREARAAVSRLQAQTVADWLAVIAPGAGPCGP</sequence>
<gene>
    <name evidence="3" type="ORF">KBTEX_02575</name>
</gene>
<dbReference type="PANTHER" id="PTHR45947:SF3">
    <property type="entry name" value="SULFOQUINOVOSYL TRANSFERASE SQD2"/>
    <property type="match status" value="1"/>
</dbReference>
<feature type="domain" description="Glycosyltransferase subfamily 4-like N-terminal" evidence="2">
    <location>
        <begin position="24"/>
        <end position="183"/>
    </location>
</feature>
<proteinExistence type="predicted"/>
<dbReference type="PANTHER" id="PTHR45947">
    <property type="entry name" value="SULFOQUINOVOSYL TRANSFERASE SQD2"/>
    <property type="match status" value="1"/>
</dbReference>
<dbReference type="InterPro" id="IPR028098">
    <property type="entry name" value="Glyco_trans_4-like_N"/>
</dbReference>
<dbReference type="GO" id="GO:0016757">
    <property type="term" value="F:glycosyltransferase activity"/>
    <property type="evidence" value="ECO:0007669"/>
    <property type="project" value="InterPro"/>
</dbReference>